<gene>
    <name evidence="1" type="ORF">CF168_08040</name>
</gene>
<evidence type="ECO:0000313" key="2">
    <source>
        <dbReference type="Proteomes" id="UP000198367"/>
    </source>
</evidence>
<dbReference type="AlphaFoldDB" id="A0A220UKY4"/>
<sequence length="268" mass="29698">MHHQYLNEPMVLDVGQSSTLTLTLPSNISDFIVLEAMGAPLLELIVVSETPQPQIAVRFQPILGLKLNAAIAEATSFAVSTSRSLGQGVRLYHRLGTAPKFCAQELRAGIAIKVDAQAGISVSLQTASKFELVALESDGRGLHEPKVLMMAKAILAREYDYNATAESLAVCLTEIEQVRLELQAFLRGDLGHCHTGLAEEAVRLDPLLQQKRQWLFRTYTHMFERPNFSRAANDGLNIDKALRKLECFELLASPELLQMVERLMEDEA</sequence>
<dbReference type="EMBL" id="CP022358">
    <property type="protein sequence ID" value="ASK68837.1"/>
    <property type="molecule type" value="Genomic_DNA"/>
</dbReference>
<keyword evidence="2" id="KW-1185">Reference proteome</keyword>
<dbReference type="KEGG" id="sbj:CF168_08040"/>
<proteinExistence type="predicted"/>
<organism evidence="1 2">
    <name type="scientific">Shewanella bicestrii</name>
    <dbReference type="NCBI Taxonomy" id="2018305"/>
    <lineage>
        <taxon>Bacteria</taxon>
        <taxon>Pseudomonadati</taxon>
        <taxon>Pseudomonadota</taxon>
        <taxon>Gammaproteobacteria</taxon>
        <taxon>Alteromonadales</taxon>
        <taxon>Shewanellaceae</taxon>
        <taxon>Shewanella</taxon>
    </lineage>
</organism>
<protein>
    <submittedName>
        <fullName evidence="1">Uncharacterized protein</fullName>
    </submittedName>
</protein>
<accession>A0A220UKY4</accession>
<dbReference type="RefSeq" id="WP_089067541.1">
    <property type="nucleotide sequence ID" value="NZ_CP022358.1"/>
</dbReference>
<evidence type="ECO:0000313" key="1">
    <source>
        <dbReference type="EMBL" id="ASK68837.1"/>
    </source>
</evidence>
<dbReference type="Proteomes" id="UP000198367">
    <property type="component" value="Chromosome"/>
</dbReference>
<name>A0A220UKY4_9GAMM</name>
<reference evidence="1 2" key="1">
    <citation type="submission" date="2017-07" db="EMBL/GenBank/DDBJ databases">
        <title>Phenotypical and genomic characterization of a clinical isolate of Shewanella bicestrii sp. nov. producing an extended-spectrum beta-lactamase and a new oxacillinase variant.</title>
        <authorList>
            <person name="Jousset A.B."/>
            <person name="Bonnin R.A."/>
            <person name="Girlich D."/>
            <person name="Dabos L."/>
            <person name="Potron A."/>
            <person name="Dortet L."/>
            <person name="Glaser P."/>
            <person name="Naas T."/>
        </authorList>
    </citation>
    <scope>NUCLEOTIDE SEQUENCE [LARGE SCALE GENOMIC DNA]</scope>
    <source>
        <strain evidence="1 2">JAB-1</strain>
    </source>
</reference>